<dbReference type="EMBL" id="PGEX01000001">
    <property type="protein sequence ID" value="PJJ40579.1"/>
    <property type="molecule type" value="Genomic_DNA"/>
</dbReference>
<reference evidence="2 3" key="1">
    <citation type="submission" date="2017-11" db="EMBL/GenBank/DDBJ databases">
        <title>Animal gut microbial communities from fecal samples from Wisconsin, USA.</title>
        <authorList>
            <person name="Neumann A."/>
        </authorList>
    </citation>
    <scope>NUCLEOTIDE SEQUENCE [LARGE SCALE GENOMIC DNA]</scope>
    <source>
        <strain evidence="2 3">UWS3</strain>
    </source>
</reference>
<feature type="signal peptide" evidence="1">
    <location>
        <begin position="1"/>
        <end position="20"/>
    </location>
</feature>
<gene>
    <name evidence="2" type="ORF">BGX16_0509</name>
</gene>
<protein>
    <submittedName>
        <fullName evidence="2">Uncharacterized protein</fullName>
    </submittedName>
</protein>
<comment type="caution">
    <text evidence="2">The sequence shown here is derived from an EMBL/GenBank/DDBJ whole genome shotgun (WGS) entry which is preliminary data.</text>
</comment>
<keyword evidence="1" id="KW-0732">Signal</keyword>
<organism evidence="2 3">
    <name type="scientific">Hallerella succinigenes</name>
    <dbReference type="NCBI Taxonomy" id="1896222"/>
    <lineage>
        <taxon>Bacteria</taxon>
        <taxon>Pseudomonadati</taxon>
        <taxon>Fibrobacterota</taxon>
        <taxon>Fibrobacteria</taxon>
        <taxon>Fibrobacterales</taxon>
        <taxon>Fibrobacteraceae</taxon>
        <taxon>Hallerella</taxon>
    </lineage>
</organism>
<feature type="chain" id="PRO_5014902744" evidence="1">
    <location>
        <begin position="21"/>
        <end position="108"/>
    </location>
</feature>
<dbReference type="AlphaFoldDB" id="A0A2M9A4F8"/>
<keyword evidence="3" id="KW-1185">Reference proteome</keyword>
<evidence type="ECO:0000256" key="1">
    <source>
        <dbReference type="SAM" id="SignalP"/>
    </source>
</evidence>
<evidence type="ECO:0000313" key="2">
    <source>
        <dbReference type="EMBL" id="PJJ40579.1"/>
    </source>
</evidence>
<dbReference type="Proteomes" id="UP000231134">
    <property type="component" value="Unassembled WGS sequence"/>
</dbReference>
<accession>A0A2M9A4F8</accession>
<name>A0A2M9A4F8_9BACT</name>
<sequence>MLGMKKMLLYILVMCAAVFASEDEGVSSLDYKLANRSVSEDEIVDRVRELSSESRSSLVEMRMNHQTNRMERMEGRLEFMCENKMMKIREDKFRPREQVKIFDKDSQK</sequence>
<evidence type="ECO:0000313" key="3">
    <source>
        <dbReference type="Proteomes" id="UP000231134"/>
    </source>
</evidence>
<proteinExistence type="predicted"/>